<dbReference type="EnsemblMetazoa" id="SMAR000262-RA">
    <property type="protein sequence ID" value="SMAR000262-PA"/>
    <property type="gene ID" value="SMAR000262"/>
</dbReference>
<feature type="transmembrane region" description="Helical" evidence="6">
    <location>
        <begin position="337"/>
        <end position="358"/>
    </location>
</feature>
<dbReference type="GO" id="GO:0055064">
    <property type="term" value="P:chloride ion homeostasis"/>
    <property type="evidence" value="ECO:0007669"/>
    <property type="project" value="TreeGrafter"/>
</dbReference>
<feature type="transmembrane region" description="Helical" evidence="6">
    <location>
        <begin position="458"/>
        <end position="478"/>
    </location>
</feature>
<keyword evidence="10" id="KW-1185">Reference proteome</keyword>
<feature type="transmembrane region" description="Helical" evidence="6">
    <location>
        <begin position="100"/>
        <end position="120"/>
    </location>
</feature>
<keyword evidence="4 6" id="KW-0472">Membrane</keyword>
<evidence type="ECO:0000256" key="3">
    <source>
        <dbReference type="ARBA" id="ARBA00022989"/>
    </source>
</evidence>
<dbReference type="STRING" id="126957.T1IHE8"/>
<evidence type="ECO:0000256" key="1">
    <source>
        <dbReference type="ARBA" id="ARBA00004141"/>
    </source>
</evidence>
<feature type="compositionally biased region" description="Polar residues" evidence="5">
    <location>
        <begin position="10"/>
        <end position="24"/>
    </location>
</feature>
<keyword evidence="2 6" id="KW-0812">Transmembrane</keyword>
<dbReference type="Gene3D" id="1.20.1740.10">
    <property type="entry name" value="Amino acid/polyamine transporter I"/>
    <property type="match status" value="1"/>
</dbReference>
<feature type="transmembrane region" description="Helical" evidence="6">
    <location>
        <begin position="253"/>
        <end position="271"/>
    </location>
</feature>
<dbReference type="PANTHER" id="PTHR11827:SF103">
    <property type="entry name" value="SODIUM CHLORIDE COTRANSPORTER 69, ISOFORM E"/>
    <property type="match status" value="1"/>
</dbReference>
<feature type="region of interest" description="Disordered" evidence="5">
    <location>
        <begin position="1"/>
        <end position="24"/>
    </location>
</feature>
<dbReference type="Pfam" id="PF00324">
    <property type="entry name" value="AA_permease"/>
    <property type="match status" value="1"/>
</dbReference>
<dbReference type="NCBIfam" id="TIGR00930">
    <property type="entry name" value="2a30"/>
    <property type="match status" value="1"/>
</dbReference>
<dbReference type="Pfam" id="PF03522">
    <property type="entry name" value="SLC12"/>
    <property type="match status" value="1"/>
</dbReference>
<feature type="transmembrane region" description="Helical" evidence="6">
    <location>
        <begin position="484"/>
        <end position="501"/>
    </location>
</feature>
<dbReference type="GO" id="GO:0008511">
    <property type="term" value="F:sodium:potassium:chloride symporter activity"/>
    <property type="evidence" value="ECO:0007669"/>
    <property type="project" value="TreeGrafter"/>
</dbReference>
<evidence type="ECO:0000259" key="8">
    <source>
        <dbReference type="Pfam" id="PF03522"/>
    </source>
</evidence>
<accession>T1IHE8</accession>
<dbReference type="GO" id="GO:1990573">
    <property type="term" value="P:potassium ion import across plasma membrane"/>
    <property type="evidence" value="ECO:0007669"/>
    <property type="project" value="TreeGrafter"/>
</dbReference>
<dbReference type="PANTHER" id="PTHR11827">
    <property type="entry name" value="SOLUTE CARRIER FAMILY 12, CATION COTRANSPORTERS"/>
    <property type="match status" value="1"/>
</dbReference>
<dbReference type="Proteomes" id="UP000014500">
    <property type="component" value="Unassembled WGS sequence"/>
</dbReference>
<evidence type="ECO:0000256" key="2">
    <source>
        <dbReference type="ARBA" id="ARBA00022692"/>
    </source>
</evidence>
<dbReference type="InterPro" id="IPR004841">
    <property type="entry name" value="AA-permease/SLC12A_dom"/>
</dbReference>
<evidence type="ECO:0000256" key="6">
    <source>
        <dbReference type="SAM" id="Phobius"/>
    </source>
</evidence>
<name>T1IHE8_STRMM</name>
<dbReference type="OMA" id="FRIECEH"/>
<feature type="transmembrane region" description="Helical" evidence="6">
    <location>
        <begin position="132"/>
        <end position="158"/>
    </location>
</feature>
<dbReference type="GO" id="GO:0055078">
    <property type="term" value="P:sodium ion homeostasis"/>
    <property type="evidence" value="ECO:0007669"/>
    <property type="project" value="TreeGrafter"/>
</dbReference>
<dbReference type="InterPro" id="IPR004842">
    <property type="entry name" value="SLC12A_fam"/>
</dbReference>
<dbReference type="InterPro" id="IPR018491">
    <property type="entry name" value="SLC12_C"/>
</dbReference>
<evidence type="ECO:0000256" key="4">
    <source>
        <dbReference type="ARBA" id="ARBA00023136"/>
    </source>
</evidence>
<feature type="transmembrane region" description="Helical" evidence="6">
    <location>
        <begin position="227"/>
        <end position="246"/>
    </location>
</feature>
<evidence type="ECO:0000313" key="9">
    <source>
        <dbReference type="EnsemblMetazoa" id="SMAR000262-PA"/>
    </source>
</evidence>
<dbReference type="GO" id="GO:0016020">
    <property type="term" value="C:membrane"/>
    <property type="evidence" value="ECO:0007669"/>
    <property type="project" value="UniProtKB-SubCell"/>
</dbReference>
<evidence type="ECO:0000256" key="5">
    <source>
        <dbReference type="SAM" id="MobiDB-lite"/>
    </source>
</evidence>
<reference evidence="9" key="2">
    <citation type="submission" date="2015-02" db="UniProtKB">
        <authorList>
            <consortium name="EnsemblMetazoa"/>
        </authorList>
    </citation>
    <scope>IDENTIFICATION</scope>
</reference>
<feature type="transmembrane region" description="Helical" evidence="6">
    <location>
        <begin position="179"/>
        <end position="207"/>
    </location>
</feature>
<proteinExistence type="predicted"/>
<dbReference type="PhylomeDB" id="T1IHE8"/>
<dbReference type="FunFam" id="1.20.1740.10:FF:000022">
    <property type="entry name" value="Bumetanide-sensitive na-k-cl cotransport protein"/>
    <property type="match status" value="1"/>
</dbReference>
<protein>
    <submittedName>
        <fullName evidence="9">Uncharacterized protein</fullName>
    </submittedName>
</protein>
<keyword evidence="3 6" id="KW-1133">Transmembrane helix</keyword>
<sequence length="988" mass="110252">MMNGKKSSRFEVSQVSDGVSSEPTLQEYQQQIDESYVVSLRNLTCEALPRIDLYRNEDSLARAVRPTLDELHYGSRARKASMLPPLPKMFSSGNQVHQKFGWIQGVLILNIMNLWGPMLFLRTSWLVGQGGIIEGVLVILFSAIITTITALSTSAIATNGEVKGGGTYYMLSRSLGPEYGGAIGLIFAFANMVGVAMNIVGFCESLLNLLKLFNIQIIDGGVNDTRVIGTCVVIVCTIICLIGMEWVNKLQTILLITLLTAITDVIVGSFLPVTKTQTALGITGWSASTAYSNLMPDYRGETFATIFAVYFPSATGILAGANVSGELKDPQRAIPKGTLWAIFMTTTSYLMFAIISGFCVIRDASGNVDDVLTGNYTNCFNDTGCASGLENSFVMLELVAANRWIIYAGNFAATISSALACLVGAPRVFQALCRDKIYPGIEIFGKGYGNNDEPVRSYGITFVTALAVILIGNLNAIAAIMSNFFMAAFCLINFACFHAAVAKSPGFRPSFHWWNKWVSCLGAIICLIVMFVMSWITAIITITICLMLYLYLYYKQPKVNWGSSAQAEAYRKALKSLQHLNEVHEHVKNYRPQLLVMTGKLCWRPSLVDFAYQISKGIGAMVCGHIVQTPISYAHRTDLCKLNNSWLLRRKCKAFYSMVANEDFESGAVNLLQLSGMGKVRPNMFVLGYKSNWTSCDAKEAISYVNIIHDAFDMHMGVGILRMPSGLDFSFFTDTDELNTGKLPPIITNCSVDSGLDFISSVETIKTNENEIKPKKQSKKEQRKRSLVRETPKEVLDQIDYFRIVQRGTIDVWWLYDDGGLTILIPDILTKRKEWNKCELRVFALANRNNQMVEEQRNLASMLGKFRIECEHVHIISDISKPAKAETKNQYMNMASKFIKNEQDEMSITDENLIENEEKINRLLRIREEILEHSKDANLIIISLPMPHRNRTSTALYLSWLEILTQGMPPTFLIRGNQTNPFMRSLTS</sequence>
<dbReference type="AlphaFoldDB" id="T1IHE8"/>
<organism evidence="9 10">
    <name type="scientific">Strigamia maritima</name>
    <name type="common">European centipede</name>
    <name type="synonym">Geophilus maritimus</name>
    <dbReference type="NCBI Taxonomy" id="126957"/>
    <lineage>
        <taxon>Eukaryota</taxon>
        <taxon>Metazoa</taxon>
        <taxon>Ecdysozoa</taxon>
        <taxon>Arthropoda</taxon>
        <taxon>Myriapoda</taxon>
        <taxon>Chilopoda</taxon>
        <taxon>Pleurostigmophora</taxon>
        <taxon>Geophilomorpha</taxon>
        <taxon>Linotaeniidae</taxon>
        <taxon>Strigamia</taxon>
    </lineage>
</organism>
<evidence type="ECO:0000259" key="7">
    <source>
        <dbReference type="Pfam" id="PF00324"/>
    </source>
</evidence>
<comment type="subcellular location">
    <subcellularLocation>
        <location evidence="1">Membrane</location>
        <topology evidence="1">Multi-pass membrane protein</topology>
    </subcellularLocation>
</comment>
<dbReference type="HOGENOM" id="CLU_001883_0_0_1"/>
<dbReference type="GO" id="GO:0055075">
    <property type="term" value="P:potassium ion homeostasis"/>
    <property type="evidence" value="ECO:0007669"/>
    <property type="project" value="TreeGrafter"/>
</dbReference>
<feature type="domain" description="SLC12A transporter C-terminal" evidence="8">
    <location>
        <begin position="604"/>
        <end position="980"/>
    </location>
</feature>
<feature type="transmembrane region" description="Helical" evidence="6">
    <location>
        <begin position="521"/>
        <end position="554"/>
    </location>
</feature>
<dbReference type="GO" id="GO:0006884">
    <property type="term" value="P:cell volume homeostasis"/>
    <property type="evidence" value="ECO:0007669"/>
    <property type="project" value="TreeGrafter"/>
</dbReference>
<feature type="transmembrane region" description="Helical" evidence="6">
    <location>
        <begin position="404"/>
        <end position="425"/>
    </location>
</feature>
<evidence type="ECO:0000313" key="10">
    <source>
        <dbReference type="Proteomes" id="UP000014500"/>
    </source>
</evidence>
<reference evidence="10" key="1">
    <citation type="submission" date="2011-05" db="EMBL/GenBank/DDBJ databases">
        <authorList>
            <person name="Richards S.R."/>
            <person name="Qu J."/>
            <person name="Jiang H."/>
            <person name="Jhangiani S.N."/>
            <person name="Agravi P."/>
            <person name="Goodspeed R."/>
            <person name="Gross S."/>
            <person name="Mandapat C."/>
            <person name="Jackson L."/>
            <person name="Mathew T."/>
            <person name="Pu L."/>
            <person name="Thornton R."/>
            <person name="Saada N."/>
            <person name="Wilczek-Boney K.B."/>
            <person name="Lee S."/>
            <person name="Kovar C."/>
            <person name="Wu Y."/>
            <person name="Scherer S.E."/>
            <person name="Worley K.C."/>
            <person name="Muzny D.M."/>
            <person name="Gibbs R."/>
        </authorList>
    </citation>
    <scope>NUCLEOTIDE SEQUENCE</scope>
    <source>
        <strain evidence="10">Brora</strain>
    </source>
</reference>
<dbReference type="eggNOG" id="KOG2083">
    <property type="taxonomic scope" value="Eukaryota"/>
</dbReference>
<feature type="domain" description="Amino acid permease/ SLC12A" evidence="7">
    <location>
        <begin position="105"/>
        <end position="595"/>
    </location>
</feature>
<dbReference type="EMBL" id="JH429889">
    <property type="status" value="NOT_ANNOTATED_CDS"/>
    <property type="molecule type" value="Genomic_DNA"/>
</dbReference>
<feature type="transmembrane region" description="Helical" evidence="6">
    <location>
        <begin position="303"/>
        <end position="325"/>
    </location>
</feature>